<dbReference type="EMBL" id="ML734719">
    <property type="protein sequence ID" value="KAB8240749.1"/>
    <property type="molecule type" value="Genomic_DNA"/>
</dbReference>
<dbReference type="Proteomes" id="UP000325434">
    <property type="component" value="Unassembled WGS sequence"/>
</dbReference>
<feature type="domain" description="PHD-type" evidence="4">
    <location>
        <begin position="213"/>
        <end position="258"/>
    </location>
</feature>
<organism evidence="5">
    <name type="scientific">Aspergillus flavus</name>
    <dbReference type="NCBI Taxonomy" id="5059"/>
    <lineage>
        <taxon>Eukaryota</taxon>
        <taxon>Fungi</taxon>
        <taxon>Dikarya</taxon>
        <taxon>Ascomycota</taxon>
        <taxon>Pezizomycotina</taxon>
        <taxon>Eurotiomycetes</taxon>
        <taxon>Eurotiomycetidae</taxon>
        <taxon>Eurotiales</taxon>
        <taxon>Aspergillaceae</taxon>
        <taxon>Aspergillus</taxon>
        <taxon>Aspergillus subgen. Circumdati</taxon>
    </lineage>
</organism>
<evidence type="ECO:0000259" key="4">
    <source>
        <dbReference type="Pfam" id="PF00628"/>
    </source>
</evidence>
<keyword evidence="3" id="KW-0862">Zinc</keyword>
<keyword evidence="1" id="KW-0479">Metal-binding</keyword>
<accession>A0A5N6GHV1</accession>
<evidence type="ECO:0000313" key="5">
    <source>
        <dbReference type="EMBL" id="KAB8240749.1"/>
    </source>
</evidence>
<dbReference type="InterPro" id="IPR019787">
    <property type="entry name" value="Znf_PHD-finger"/>
</dbReference>
<proteinExistence type="predicted"/>
<evidence type="ECO:0000256" key="2">
    <source>
        <dbReference type="ARBA" id="ARBA00022771"/>
    </source>
</evidence>
<dbReference type="PROSITE" id="PS01359">
    <property type="entry name" value="ZF_PHD_1"/>
    <property type="match status" value="1"/>
</dbReference>
<dbReference type="InterPro" id="IPR011011">
    <property type="entry name" value="Znf_FYVE_PHD"/>
</dbReference>
<dbReference type="Gene3D" id="3.30.40.10">
    <property type="entry name" value="Zinc/RING finger domain, C3HC4 (zinc finger)"/>
    <property type="match status" value="1"/>
</dbReference>
<gene>
    <name evidence="5" type="ORF">BDV35DRAFT_104400</name>
</gene>
<keyword evidence="2" id="KW-0863">Zinc-finger</keyword>
<dbReference type="GO" id="GO:0008270">
    <property type="term" value="F:zinc ion binding"/>
    <property type="evidence" value="ECO:0007669"/>
    <property type="project" value="UniProtKB-KW"/>
</dbReference>
<name>A0A5N6GHV1_ASPFL</name>
<evidence type="ECO:0000256" key="3">
    <source>
        <dbReference type="ARBA" id="ARBA00022833"/>
    </source>
</evidence>
<dbReference type="Pfam" id="PF00628">
    <property type="entry name" value="PHD"/>
    <property type="match status" value="1"/>
</dbReference>
<protein>
    <recommendedName>
        <fullName evidence="4">PHD-type domain-containing protein</fullName>
    </recommendedName>
</protein>
<dbReference type="InterPro" id="IPR019786">
    <property type="entry name" value="Zinc_finger_PHD-type_CS"/>
</dbReference>
<evidence type="ECO:0000256" key="1">
    <source>
        <dbReference type="ARBA" id="ARBA00022723"/>
    </source>
</evidence>
<dbReference type="SUPFAM" id="SSF57903">
    <property type="entry name" value="FYVE/PHD zinc finger"/>
    <property type="match status" value="1"/>
</dbReference>
<dbReference type="AlphaFoldDB" id="A0A5N6GHV1"/>
<dbReference type="InterPro" id="IPR013083">
    <property type="entry name" value="Znf_RING/FYVE/PHD"/>
</dbReference>
<sequence>MQTLQPSPLSGTIPSSGIEMGLSWTSMDNDVMTLFPELSENTGWTNFDDVDAIFGPKYETLATDDMLPSNPTVCHNENHHGLSGKMLLFDDSTTLPLPSRQQQNPPYPDLPVEALLRLDVGPDGVAQIAHHYGTRESLQLKGPPPTSKRQHLTRRIHPRHVHRHIHPASWRPMRSGYFTSHPVPVGSQGWNITCQSSTVEAKAERLPSDFTRCPCGTFKNGGRRMIQCVHCRHWLHAACVGFNPRRHKTPPYYVCAMCMKSGSRE</sequence>
<reference evidence="5" key="1">
    <citation type="submission" date="2019-04" db="EMBL/GenBank/DDBJ databases">
        <title>Friends and foes A comparative genomics study of 23 Aspergillus species from section Flavi.</title>
        <authorList>
            <consortium name="DOE Joint Genome Institute"/>
            <person name="Kjaerbolling I."/>
            <person name="Vesth T."/>
            <person name="Frisvad J.C."/>
            <person name="Nybo J.L."/>
            <person name="Theobald S."/>
            <person name="Kildgaard S."/>
            <person name="Isbrandt T."/>
            <person name="Kuo A."/>
            <person name="Sato A."/>
            <person name="Lyhne E.K."/>
            <person name="Kogle M.E."/>
            <person name="Wiebenga A."/>
            <person name="Kun R.S."/>
            <person name="Lubbers R.J."/>
            <person name="Makela M.R."/>
            <person name="Barry K."/>
            <person name="Chovatia M."/>
            <person name="Clum A."/>
            <person name="Daum C."/>
            <person name="Haridas S."/>
            <person name="He G."/>
            <person name="LaButti K."/>
            <person name="Lipzen A."/>
            <person name="Mondo S."/>
            <person name="Riley R."/>
            <person name="Salamov A."/>
            <person name="Simmons B.A."/>
            <person name="Magnuson J.K."/>
            <person name="Henrissat B."/>
            <person name="Mortensen U.H."/>
            <person name="Larsen T.O."/>
            <person name="Devries R.P."/>
            <person name="Grigoriev I.V."/>
            <person name="Machida M."/>
            <person name="Baker S.E."/>
            <person name="Andersen M.R."/>
        </authorList>
    </citation>
    <scope>NUCLEOTIDE SEQUENCE [LARGE SCALE GENOMIC DNA]</scope>
    <source>
        <strain evidence="5">CBS 121.62</strain>
    </source>
</reference>